<keyword evidence="4" id="KW-1185">Reference proteome</keyword>
<dbReference type="InterPro" id="IPR020904">
    <property type="entry name" value="Sc_DH/Rdtase_CS"/>
</dbReference>
<dbReference type="AlphaFoldDB" id="A0A4R7NUL7"/>
<evidence type="ECO:0000313" key="4">
    <source>
        <dbReference type="Proteomes" id="UP000295380"/>
    </source>
</evidence>
<dbReference type="PANTHER" id="PTHR42760">
    <property type="entry name" value="SHORT-CHAIN DEHYDROGENASES/REDUCTASES FAMILY MEMBER"/>
    <property type="match status" value="1"/>
</dbReference>
<accession>A0A4R7NUL7</accession>
<dbReference type="SUPFAM" id="SSF51735">
    <property type="entry name" value="NAD(P)-binding Rossmann-fold domains"/>
    <property type="match status" value="1"/>
</dbReference>
<dbReference type="Pfam" id="PF13561">
    <property type="entry name" value="adh_short_C2"/>
    <property type="match status" value="1"/>
</dbReference>
<dbReference type="PRINTS" id="PR00080">
    <property type="entry name" value="SDRFAMILY"/>
</dbReference>
<dbReference type="RefSeq" id="WP_133693191.1">
    <property type="nucleotide sequence ID" value="NZ_SOBR01000001.1"/>
</dbReference>
<dbReference type="Gene3D" id="3.40.50.720">
    <property type="entry name" value="NAD(P)-binding Rossmann-like Domain"/>
    <property type="match status" value="1"/>
</dbReference>
<dbReference type="OrthoDB" id="9814396at2"/>
<dbReference type="EMBL" id="SOBR01000001">
    <property type="protein sequence ID" value="TDU24648.1"/>
    <property type="molecule type" value="Genomic_DNA"/>
</dbReference>
<dbReference type="InterPro" id="IPR036291">
    <property type="entry name" value="NAD(P)-bd_dom_sf"/>
</dbReference>
<evidence type="ECO:0000256" key="1">
    <source>
        <dbReference type="ARBA" id="ARBA00006484"/>
    </source>
</evidence>
<dbReference type="PROSITE" id="PS00061">
    <property type="entry name" value="ADH_SHORT"/>
    <property type="match status" value="1"/>
</dbReference>
<dbReference type="GO" id="GO:0016616">
    <property type="term" value="F:oxidoreductase activity, acting on the CH-OH group of donors, NAD or NADP as acceptor"/>
    <property type="evidence" value="ECO:0007669"/>
    <property type="project" value="TreeGrafter"/>
</dbReference>
<sequence>MTLFDLTGKTALITGSSGGLGYAMAKGLAEAGARVIVHGRNTEKLEQARKALAETRHDVLVTSFDVTDEAAIEGALADLDAQGVDIDILVNNAGIQLRKPLVETSHEEWQKVLDTNLSSTFLMGRHVARRMIARGQGGKVVNIGSLMSSVARPTVGAYTAAKGGVRLITQSMAAEWAEHGIQANAIGPGYMITEMTQPLVDKPEFNDWIINRTPARRWGTPDDLVGTVVYLAAPASNFVNGQIIYVDGGLLSVI</sequence>
<gene>
    <name evidence="3" type="ORF">C8E00_10125</name>
</gene>
<reference evidence="3 4" key="1">
    <citation type="submission" date="2019-03" db="EMBL/GenBank/DDBJ databases">
        <title>Genomic Encyclopedia of Type Strains, Phase IV (KMG-IV): sequencing the most valuable type-strain genomes for metagenomic binning, comparative biology and taxonomic classification.</title>
        <authorList>
            <person name="Goeker M."/>
        </authorList>
    </citation>
    <scope>NUCLEOTIDE SEQUENCE [LARGE SCALE GENOMIC DNA]</scope>
    <source>
        <strain evidence="3 4">DSM 6770</strain>
    </source>
</reference>
<protein>
    <submittedName>
        <fullName evidence="3">Gluconate 5-dehydrogenase</fullName>
    </submittedName>
</protein>
<keyword evidence="2" id="KW-0560">Oxidoreductase</keyword>
<comment type="similarity">
    <text evidence="1">Belongs to the short-chain dehydrogenases/reductases (SDR) family.</text>
</comment>
<dbReference type="InterPro" id="IPR002347">
    <property type="entry name" value="SDR_fam"/>
</dbReference>
<dbReference type="PRINTS" id="PR00081">
    <property type="entry name" value="GDHRDH"/>
</dbReference>
<evidence type="ECO:0000313" key="3">
    <source>
        <dbReference type="EMBL" id="TDU24648.1"/>
    </source>
</evidence>
<organism evidence="3 4">
    <name type="scientific">Chromohalobacter marismortui</name>
    <dbReference type="NCBI Taxonomy" id="42055"/>
    <lineage>
        <taxon>Bacteria</taxon>
        <taxon>Pseudomonadati</taxon>
        <taxon>Pseudomonadota</taxon>
        <taxon>Gammaproteobacteria</taxon>
        <taxon>Oceanospirillales</taxon>
        <taxon>Halomonadaceae</taxon>
        <taxon>Chromohalobacter</taxon>
    </lineage>
</organism>
<dbReference type="PANTHER" id="PTHR42760:SF115">
    <property type="entry name" value="3-OXOACYL-[ACYL-CARRIER-PROTEIN] REDUCTASE FABG"/>
    <property type="match status" value="1"/>
</dbReference>
<name>A0A4R7NUL7_9GAMM</name>
<comment type="caution">
    <text evidence="3">The sequence shown here is derived from an EMBL/GenBank/DDBJ whole genome shotgun (WGS) entry which is preliminary data.</text>
</comment>
<proteinExistence type="inferred from homology"/>
<evidence type="ECO:0000256" key="2">
    <source>
        <dbReference type="ARBA" id="ARBA00023002"/>
    </source>
</evidence>
<dbReference type="FunFam" id="3.40.50.720:FF:000084">
    <property type="entry name" value="Short-chain dehydrogenase reductase"/>
    <property type="match status" value="1"/>
</dbReference>
<dbReference type="Proteomes" id="UP000295380">
    <property type="component" value="Unassembled WGS sequence"/>
</dbReference>